<gene>
    <name evidence="2" type="ORF">HETSPECPRED_004445</name>
</gene>
<organism evidence="2 3">
    <name type="scientific">Heterodermia speciosa</name>
    <dbReference type="NCBI Taxonomy" id="116794"/>
    <lineage>
        <taxon>Eukaryota</taxon>
        <taxon>Fungi</taxon>
        <taxon>Dikarya</taxon>
        <taxon>Ascomycota</taxon>
        <taxon>Pezizomycotina</taxon>
        <taxon>Lecanoromycetes</taxon>
        <taxon>OSLEUM clade</taxon>
        <taxon>Lecanoromycetidae</taxon>
        <taxon>Caliciales</taxon>
        <taxon>Physciaceae</taxon>
        <taxon>Heterodermia</taxon>
    </lineage>
</organism>
<dbReference type="AlphaFoldDB" id="A0A8H3FFU7"/>
<evidence type="ECO:0000256" key="1">
    <source>
        <dbReference type="SAM" id="SignalP"/>
    </source>
</evidence>
<feature type="chain" id="PRO_5034730218" evidence="1">
    <location>
        <begin position="19"/>
        <end position="209"/>
    </location>
</feature>
<protein>
    <submittedName>
        <fullName evidence="2">Uncharacterized protein</fullName>
    </submittedName>
</protein>
<name>A0A8H3FFU7_9LECA</name>
<feature type="signal peptide" evidence="1">
    <location>
        <begin position="1"/>
        <end position="18"/>
    </location>
</feature>
<dbReference type="EMBL" id="CAJPDS010000027">
    <property type="protein sequence ID" value="CAF9921133.1"/>
    <property type="molecule type" value="Genomic_DNA"/>
</dbReference>
<evidence type="ECO:0000313" key="3">
    <source>
        <dbReference type="Proteomes" id="UP000664521"/>
    </source>
</evidence>
<proteinExistence type="predicted"/>
<sequence>MHALTKLMPLALAGLAFALPEPLEKRAPTAYDDNFDDLKTSVVTPQLFPVGLYHGIQYGGVVVLEPIQGAASVVPHSPPHHAGAAGPIDLLQLGTITLNTYAQLVRGPGVKSFDLQSLYFGLGTDTGSTEGLAQGGTLAVTGFDINDKQIPTVSLSYAPVGSQNQPLKFATFPDTYKNLKNASIGVATSEPVTERTYIALDNVKHINHS</sequence>
<accession>A0A8H3FFU7</accession>
<keyword evidence="3" id="KW-1185">Reference proteome</keyword>
<dbReference type="Proteomes" id="UP000664521">
    <property type="component" value="Unassembled WGS sequence"/>
</dbReference>
<dbReference type="OrthoDB" id="4820608at2759"/>
<reference evidence="2" key="1">
    <citation type="submission" date="2021-03" db="EMBL/GenBank/DDBJ databases">
        <authorList>
            <person name="Tagirdzhanova G."/>
        </authorList>
    </citation>
    <scope>NUCLEOTIDE SEQUENCE</scope>
</reference>
<evidence type="ECO:0000313" key="2">
    <source>
        <dbReference type="EMBL" id="CAF9921133.1"/>
    </source>
</evidence>
<comment type="caution">
    <text evidence="2">The sequence shown here is derived from an EMBL/GenBank/DDBJ whole genome shotgun (WGS) entry which is preliminary data.</text>
</comment>
<keyword evidence="1" id="KW-0732">Signal</keyword>